<evidence type="ECO:0000313" key="3">
    <source>
        <dbReference type="EMBL" id="OCX71053.1"/>
    </source>
</evidence>
<dbReference type="InterPro" id="IPR036869">
    <property type="entry name" value="J_dom_sf"/>
</dbReference>
<protein>
    <recommendedName>
        <fullName evidence="5">Molecular chaperone DnaJ</fullName>
    </recommendedName>
</protein>
<dbReference type="SUPFAM" id="SSF46565">
    <property type="entry name" value="Chaperone J-domain"/>
    <property type="match status" value="1"/>
</dbReference>
<feature type="coiled-coil region" evidence="1">
    <location>
        <begin position="335"/>
        <end position="362"/>
    </location>
</feature>
<sequence length="484" mass="54354">MALSFWGDRLTFQHASTFTSHHGCLNPHGGQCVFSGLAYKLQRLPARMSDPKCRPLALTIAPAAPKVSLSAPQRTFNRLSKQITNTERDLQDWEQAMADTQQRVVTDLLPAQQQYLALRIQLLQQLDGSSQAIKLGNVARETLSQVIVQLAAELIMEYPDDTTLREIHQRHGGAEVMDIESLEDFFDFRSGDAAEEVEETATGPESFTDFMERLIKDRLAAQMETLRRERREARGAAAEPVDEAPERPRTGAQKARDTQQAAQAENIRQALRTIYRQLVSMVHPDRETDPERREQKTALMQRANQAYAGKDLLQLLALQQDLGQIDPEALSALAVDHLKTYNQALKEHLARLKARVQDIQQRAAAGMGLPFFFHAHQRALSGILRIRSGKCDGPRPGSSRRWWPSRSRRHLKPGCRCNAGRYEGSSRWIGIRKCSGAWMRTTETAKTGDGEEGAGEAGFGVGWIHPYTNENAESLESCHVRHHL</sequence>
<dbReference type="EMBL" id="LWRY01000147">
    <property type="protein sequence ID" value="OCX71053.1"/>
    <property type="molecule type" value="Genomic_DNA"/>
</dbReference>
<gene>
    <name evidence="3" type="ORF">A6M23_12700</name>
</gene>
<comment type="caution">
    <text evidence="3">The sequence shown here is derived from an EMBL/GenBank/DDBJ whole genome shotgun (WGS) entry which is preliminary data.</text>
</comment>
<reference evidence="3" key="1">
    <citation type="journal article" date="2016" name="Int. J. Mol. Sci.">
        <title>Comparative genomics of the extreme acidophile Acidithiobacillus thiooxidans reveals intraspecific divergence and niche adaptation.</title>
        <authorList>
            <person name="Zhang X."/>
            <person name="Feng X."/>
            <person name="Tao J."/>
            <person name="Ma L."/>
            <person name="Xiao Y."/>
            <person name="Liang Y."/>
            <person name="Liu X."/>
            <person name="Yin H."/>
        </authorList>
    </citation>
    <scope>NUCLEOTIDE SEQUENCE [LARGE SCALE GENOMIC DNA]</scope>
    <source>
        <strain evidence="3">DXS-W</strain>
    </source>
</reference>
<keyword evidence="1" id="KW-0175">Coiled coil</keyword>
<keyword evidence="4" id="KW-1185">Reference proteome</keyword>
<evidence type="ECO:0008006" key="5">
    <source>
        <dbReference type="Google" id="ProtNLM"/>
    </source>
</evidence>
<evidence type="ECO:0000256" key="1">
    <source>
        <dbReference type="SAM" id="Coils"/>
    </source>
</evidence>
<name>A0A1C2I513_ACITH</name>
<dbReference type="InterPro" id="IPR001623">
    <property type="entry name" value="DnaJ_domain"/>
</dbReference>
<feature type="coiled-coil region" evidence="1">
    <location>
        <begin position="76"/>
        <end position="103"/>
    </location>
</feature>
<dbReference type="Proteomes" id="UP000095008">
    <property type="component" value="Unassembled WGS sequence"/>
</dbReference>
<organism evidence="3 4">
    <name type="scientific">Acidithiobacillus thiooxidans</name>
    <name type="common">Thiobacillus thiooxidans</name>
    <dbReference type="NCBI Taxonomy" id="930"/>
    <lineage>
        <taxon>Bacteria</taxon>
        <taxon>Pseudomonadati</taxon>
        <taxon>Pseudomonadota</taxon>
        <taxon>Acidithiobacillia</taxon>
        <taxon>Acidithiobacillales</taxon>
        <taxon>Acidithiobacillaceae</taxon>
        <taxon>Acidithiobacillus</taxon>
    </lineage>
</organism>
<dbReference type="CDD" id="cd06257">
    <property type="entry name" value="DnaJ"/>
    <property type="match status" value="1"/>
</dbReference>
<feature type="compositionally biased region" description="Basic and acidic residues" evidence="2">
    <location>
        <begin position="244"/>
        <end position="257"/>
    </location>
</feature>
<feature type="region of interest" description="Disordered" evidence="2">
    <location>
        <begin position="226"/>
        <end position="263"/>
    </location>
</feature>
<dbReference type="AlphaFoldDB" id="A0A1C2I513"/>
<evidence type="ECO:0000256" key="2">
    <source>
        <dbReference type="SAM" id="MobiDB-lite"/>
    </source>
</evidence>
<proteinExistence type="predicted"/>
<accession>A0A1C2I513</accession>
<evidence type="ECO:0000313" key="4">
    <source>
        <dbReference type="Proteomes" id="UP000095008"/>
    </source>
</evidence>